<evidence type="ECO:0000256" key="4">
    <source>
        <dbReference type="ARBA" id="ARBA00012381"/>
    </source>
</evidence>
<dbReference type="Pfam" id="PF09297">
    <property type="entry name" value="Zn_ribbon_NUD"/>
    <property type="match status" value="1"/>
</dbReference>
<dbReference type="PANTHER" id="PTHR42904">
    <property type="entry name" value="NUDIX HYDROLASE, NUDC SUBFAMILY"/>
    <property type="match status" value="1"/>
</dbReference>
<dbReference type="PANTHER" id="PTHR42904:SF6">
    <property type="entry name" value="NAD-CAPPED RNA HYDROLASE NUDT12"/>
    <property type="match status" value="1"/>
</dbReference>
<keyword evidence="12" id="KW-1185">Reference proteome</keyword>
<dbReference type="Pfam" id="PF00293">
    <property type="entry name" value="NUDIX"/>
    <property type="match status" value="1"/>
</dbReference>
<proteinExistence type="inferred from homology"/>
<evidence type="ECO:0000256" key="2">
    <source>
        <dbReference type="ARBA" id="ARBA00001947"/>
    </source>
</evidence>
<gene>
    <name evidence="11" type="ORF">GCM10007878_03050</name>
</gene>
<dbReference type="InterPro" id="IPR000086">
    <property type="entry name" value="NUDIX_hydrolase_dom"/>
</dbReference>
<evidence type="ECO:0000259" key="10">
    <source>
        <dbReference type="PROSITE" id="PS51462"/>
    </source>
</evidence>
<sequence>MWHPLQAEFPQQQPLAGFLRGPSEIHTGEAVGIVTCGSSRIRPVKDSANGWLETTFYDPNKHAKLVVMGRKDGMPLLLRLAKPGQAKAEDWPNLRSWLLESDPESFDLLATAASLANWQEQHRYCGRCGCKTQPRNDEYAHQCPRCHLRQYPRVSPCIITLVWREDALLLARSPRFAPGVYSTLAGFIEAGESAEQALHREVEEEVSVKIGNFKYLGSQSWPFPNSLMLGYWAEYQGGDIAFDGIEIEDAQWYPFDQLPELPAKASISRYLIDSFLRWKGVNS</sequence>
<evidence type="ECO:0000256" key="3">
    <source>
        <dbReference type="ARBA" id="ARBA00009595"/>
    </source>
</evidence>
<comment type="similarity">
    <text evidence="3">Belongs to the Nudix hydrolase family. NudC subfamily.</text>
</comment>
<reference evidence="12" key="1">
    <citation type="journal article" date="2019" name="Int. J. Syst. Evol. Microbiol.">
        <title>The Global Catalogue of Microorganisms (GCM) 10K type strain sequencing project: providing services to taxonomists for standard genome sequencing and annotation.</title>
        <authorList>
            <consortium name="The Broad Institute Genomics Platform"/>
            <consortium name="The Broad Institute Genome Sequencing Center for Infectious Disease"/>
            <person name="Wu L."/>
            <person name="Ma J."/>
        </authorList>
    </citation>
    <scope>NUCLEOTIDE SEQUENCE [LARGE SCALE GENOMIC DNA]</scope>
    <source>
        <strain evidence="12">NBRC 100033</strain>
    </source>
</reference>
<evidence type="ECO:0000256" key="5">
    <source>
        <dbReference type="ARBA" id="ARBA00022723"/>
    </source>
</evidence>
<dbReference type="EMBL" id="BSOR01000006">
    <property type="protein sequence ID" value="GLR62870.1"/>
    <property type="molecule type" value="Genomic_DNA"/>
</dbReference>
<evidence type="ECO:0000313" key="12">
    <source>
        <dbReference type="Proteomes" id="UP001156682"/>
    </source>
</evidence>
<comment type="catalytic activity">
    <reaction evidence="9">
        <text>a 5'-end NAD(+)-phospho-ribonucleoside in mRNA + H2O = a 5'-end phospho-adenosine-phospho-ribonucleoside in mRNA + beta-nicotinamide D-ribonucleotide + 2 H(+)</text>
        <dbReference type="Rhea" id="RHEA:60876"/>
        <dbReference type="Rhea" id="RHEA-COMP:15698"/>
        <dbReference type="Rhea" id="RHEA-COMP:15719"/>
        <dbReference type="ChEBI" id="CHEBI:14649"/>
        <dbReference type="ChEBI" id="CHEBI:15377"/>
        <dbReference type="ChEBI" id="CHEBI:15378"/>
        <dbReference type="ChEBI" id="CHEBI:144029"/>
        <dbReference type="ChEBI" id="CHEBI:144051"/>
    </reaction>
    <physiologicalReaction direction="left-to-right" evidence="9">
        <dbReference type="Rhea" id="RHEA:60877"/>
    </physiologicalReaction>
</comment>
<evidence type="ECO:0000256" key="8">
    <source>
        <dbReference type="ARBA" id="ARBA00023027"/>
    </source>
</evidence>
<keyword evidence="5" id="KW-0479">Metal-binding</keyword>
<name>A0ABQ5ZY55_9GAMM</name>
<protein>
    <recommendedName>
        <fullName evidence="4">NAD(+) diphosphatase</fullName>
        <ecNumber evidence="4">3.6.1.22</ecNumber>
    </recommendedName>
</protein>
<dbReference type="EC" id="3.6.1.22" evidence="4"/>
<keyword evidence="7" id="KW-0460">Magnesium</keyword>
<evidence type="ECO:0000256" key="7">
    <source>
        <dbReference type="ARBA" id="ARBA00022842"/>
    </source>
</evidence>
<comment type="cofactor">
    <cofactor evidence="1">
        <name>Mg(2+)</name>
        <dbReference type="ChEBI" id="CHEBI:18420"/>
    </cofactor>
</comment>
<dbReference type="SUPFAM" id="SSF55811">
    <property type="entry name" value="Nudix"/>
    <property type="match status" value="1"/>
</dbReference>
<keyword evidence="6" id="KW-0378">Hydrolase</keyword>
<evidence type="ECO:0000256" key="9">
    <source>
        <dbReference type="ARBA" id="ARBA00023679"/>
    </source>
</evidence>
<dbReference type="Gene3D" id="3.90.79.10">
    <property type="entry name" value="Nucleoside Triphosphate Pyrophosphohydrolase"/>
    <property type="match status" value="1"/>
</dbReference>
<dbReference type="InterPro" id="IPR015797">
    <property type="entry name" value="NUDIX_hydrolase-like_dom_sf"/>
</dbReference>
<dbReference type="InterPro" id="IPR015376">
    <property type="entry name" value="Znr_NADH_PPase"/>
</dbReference>
<dbReference type="NCBIfam" id="NF001299">
    <property type="entry name" value="PRK00241.1"/>
    <property type="match status" value="1"/>
</dbReference>
<dbReference type="InterPro" id="IPR050241">
    <property type="entry name" value="NAD-cap_RNA_hydrolase_NudC"/>
</dbReference>
<keyword evidence="8" id="KW-0520">NAD</keyword>
<dbReference type="RefSeq" id="WP_027850357.1">
    <property type="nucleotide sequence ID" value="NZ_BSOR01000006.1"/>
</dbReference>
<accession>A0ABQ5ZY55</accession>
<evidence type="ECO:0000256" key="6">
    <source>
        <dbReference type="ARBA" id="ARBA00022801"/>
    </source>
</evidence>
<dbReference type="Proteomes" id="UP001156682">
    <property type="component" value="Unassembled WGS sequence"/>
</dbReference>
<dbReference type="CDD" id="cd03429">
    <property type="entry name" value="NUDIX_NADH_pyrophosphatase_Nudt13"/>
    <property type="match status" value="1"/>
</dbReference>
<evidence type="ECO:0000256" key="1">
    <source>
        <dbReference type="ARBA" id="ARBA00001946"/>
    </source>
</evidence>
<organism evidence="11 12">
    <name type="scientific">Marinospirillum insulare</name>
    <dbReference type="NCBI Taxonomy" id="217169"/>
    <lineage>
        <taxon>Bacteria</taxon>
        <taxon>Pseudomonadati</taxon>
        <taxon>Pseudomonadota</taxon>
        <taxon>Gammaproteobacteria</taxon>
        <taxon>Oceanospirillales</taxon>
        <taxon>Oceanospirillaceae</taxon>
        <taxon>Marinospirillum</taxon>
    </lineage>
</organism>
<comment type="caution">
    <text evidence="11">The sequence shown here is derived from an EMBL/GenBank/DDBJ whole genome shotgun (WGS) entry which is preliminary data.</text>
</comment>
<feature type="domain" description="Nudix hydrolase" evidence="10">
    <location>
        <begin position="152"/>
        <end position="275"/>
    </location>
</feature>
<dbReference type="InterPro" id="IPR049734">
    <property type="entry name" value="NudC-like_C"/>
</dbReference>
<dbReference type="Gene3D" id="3.90.79.20">
    <property type="match status" value="1"/>
</dbReference>
<dbReference type="PROSITE" id="PS51462">
    <property type="entry name" value="NUDIX"/>
    <property type="match status" value="1"/>
</dbReference>
<comment type="cofactor">
    <cofactor evidence="2">
        <name>Zn(2+)</name>
        <dbReference type="ChEBI" id="CHEBI:29105"/>
    </cofactor>
</comment>
<evidence type="ECO:0000313" key="11">
    <source>
        <dbReference type="EMBL" id="GLR62870.1"/>
    </source>
</evidence>